<proteinExistence type="predicted"/>
<evidence type="ECO:0000313" key="2">
    <source>
        <dbReference type="EMBL" id="QJA66085.1"/>
    </source>
</evidence>
<protein>
    <submittedName>
        <fullName evidence="1">Uncharacterized protein</fullName>
    </submittedName>
</protein>
<evidence type="ECO:0000313" key="1">
    <source>
        <dbReference type="EMBL" id="QJA45710.1"/>
    </source>
</evidence>
<dbReference type="AlphaFoldDB" id="A0A6H1ZEU4"/>
<dbReference type="EMBL" id="MT143995">
    <property type="protein sequence ID" value="QJA45710.1"/>
    <property type="molecule type" value="Genomic_DNA"/>
</dbReference>
<dbReference type="EMBL" id="MT144593">
    <property type="protein sequence ID" value="QJH93906.1"/>
    <property type="molecule type" value="Genomic_DNA"/>
</dbReference>
<accession>A0A6H1ZEU4</accession>
<evidence type="ECO:0000313" key="3">
    <source>
        <dbReference type="EMBL" id="QJH93906.1"/>
    </source>
</evidence>
<dbReference type="EMBL" id="MT145196">
    <property type="protein sequence ID" value="QJI05212.1"/>
    <property type="molecule type" value="Genomic_DNA"/>
</dbReference>
<evidence type="ECO:0000313" key="4">
    <source>
        <dbReference type="EMBL" id="QJI05212.1"/>
    </source>
</evidence>
<name>A0A6H1ZEU4_9ZZZZ</name>
<dbReference type="EMBL" id="MT141549">
    <property type="protein sequence ID" value="QJA66085.1"/>
    <property type="molecule type" value="Genomic_DNA"/>
</dbReference>
<organism evidence="1">
    <name type="scientific">viral metagenome</name>
    <dbReference type="NCBI Taxonomy" id="1070528"/>
    <lineage>
        <taxon>unclassified sequences</taxon>
        <taxon>metagenomes</taxon>
        <taxon>organismal metagenomes</taxon>
    </lineage>
</organism>
<sequence length="123" mass="13402">MKEGYRFNAEAAGSSTAALTATPVNADVEISGQIGVMFEVNVTFPNPATSDLIIKTYRSMDGTNFETTHYETATITALADAVYRMFYYVEKAVKARCQVYMSGAATTANVVVTSRKYKLEQTG</sequence>
<gene>
    <name evidence="4" type="ORF">MM415A00138_0025</name>
    <name evidence="2" type="ORF">MM415B00361_0005</name>
    <name evidence="1" type="ORF">TM448A00273_0036</name>
    <name evidence="3" type="ORF">TM448B00155_0022</name>
</gene>
<reference evidence="1" key="1">
    <citation type="submission" date="2020-03" db="EMBL/GenBank/DDBJ databases">
        <title>The deep terrestrial virosphere.</title>
        <authorList>
            <person name="Holmfeldt K."/>
            <person name="Nilsson E."/>
            <person name="Simone D."/>
            <person name="Lopez-Fernandez M."/>
            <person name="Wu X."/>
            <person name="de Brujin I."/>
            <person name="Lundin D."/>
            <person name="Andersson A."/>
            <person name="Bertilsson S."/>
            <person name="Dopson M."/>
        </authorList>
    </citation>
    <scope>NUCLEOTIDE SEQUENCE</scope>
    <source>
        <strain evidence="4">MM415A00138</strain>
        <strain evidence="2">MM415B00361</strain>
        <strain evidence="1">TM448A00273</strain>
        <strain evidence="3">TM448B00155</strain>
    </source>
</reference>